<dbReference type="EMBL" id="CAACVI010000001">
    <property type="protein sequence ID" value="VEN72643.1"/>
    <property type="molecule type" value="Genomic_DNA"/>
</dbReference>
<protein>
    <submittedName>
        <fullName evidence="7">Very short patch repair endonuclease</fullName>
    </submittedName>
</protein>
<dbReference type="CDD" id="cd00221">
    <property type="entry name" value="Vsr"/>
    <property type="match status" value="1"/>
</dbReference>
<keyword evidence="2 7" id="KW-0255">Endonuclease</keyword>
<comment type="similarity">
    <text evidence="6">Belongs to the Vsr family.</text>
</comment>
<proteinExistence type="inferred from homology"/>
<evidence type="ECO:0000256" key="2">
    <source>
        <dbReference type="ARBA" id="ARBA00022759"/>
    </source>
</evidence>
<dbReference type="Pfam" id="PF03852">
    <property type="entry name" value="Vsr"/>
    <property type="match status" value="1"/>
</dbReference>
<evidence type="ECO:0000256" key="5">
    <source>
        <dbReference type="ARBA" id="ARBA00023204"/>
    </source>
</evidence>
<evidence type="ECO:0000313" key="7">
    <source>
        <dbReference type="EMBL" id="VEN72643.1"/>
    </source>
</evidence>
<evidence type="ECO:0000256" key="1">
    <source>
        <dbReference type="ARBA" id="ARBA00022722"/>
    </source>
</evidence>
<organism evidence="7">
    <name type="scientific">uncultured Desulfobacteraceae bacterium</name>
    <dbReference type="NCBI Taxonomy" id="218296"/>
    <lineage>
        <taxon>Bacteria</taxon>
        <taxon>Pseudomonadati</taxon>
        <taxon>Thermodesulfobacteriota</taxon>
        <taxon>Desulfobacteria</taxon>
        <taxon>Desulfobacterales</taxon>
        <taxon>Desulfobacteraceae</taxon>
        <taxon>environmental samples</taxon>
    </lineage>
</organism>
<evidence type="ECO:0000256" key="4">
    <source>
        <dbReference type="ARBA" id="ARBA00022801"/>
    </source>
</evidence>
<keyword evidence="3" id="KW-0227">DNA damage</keyword>
<dbReference type="GO" id="GO:0016787">
    <property type="term" value="F:hydrolase activity"/>
    <property type="evidence" value="ECO:0007669"/>
    <property type="project" value="UniProtKB-KW"/>
</dbReference>
<name>A0A484HHI4_9BACT</name>
<dbReference type="SUPFAM" id="SSF52980">
    <property type="entry name" value="Restriction endonuclease-like"/>
    <property type="match status" value="1"/>
</dbReference>
<reference evidence="7" key="1">
    <citation type="submission" date="2019-01" db="EMBL/GenBank/DDBJ databases">
        <authorList>
            <consortium name="Genoscope - CEA"/>
            <person name="William W."/>
        </authorList>
    </citation>
    <scope>NUCLEOTIDE SEQUENCE</scope>
    <source>
        <strain evidence="7">CR-1</strain>
    </source>
</reference>
<keyword evidence="5" id="KW-0234">DNA repair</keyword>
<evidence type="ECO:0000256" key="3">
    <source>
        <dbReference type="ARBA" id="ARBA00022763"/>
    </source>
</evidence>
<sequence length="141" mass="16462">MDTVTPKERSRIMAKVKGSGNKSTEQRLISLFKELGIKGWRRGYPLLGKPDFVFPKARLAVFVDGCFWHGCRDHCRLPSNNQDYWMSKIQRNVERDRLVSRKLAEKNWRVIRVWEHALKKGRHEKKLNEIKQAVDGISGDS</sequence>
<gene>
    <name evidence="7" type="ORF">EPICR_10142</name>
</gene>
<dbReference type="GO" id="GO:0004519">
    <property type="term" value="F:endonuclease activity"/>
    <property type="evidence" value="ECO:0007669"/>
    <property type="project" value="UniProtKB-KW"/>
</dbReference>
<keyword evidence="4" id="KW-0378">Hydrolase</keyword>
<dbReference type="AlphaFoldDB" id="A0A484HHI4"/>
<dbReference type="GO" id="GO:0006298">
    <property type="term" value="P:mismatch repair"/>
    <property type="evidence" value="ECO:0007669"/>
    <property type="project" value="InterPro"/>
</dbReference>
<evidence type="ECO:0000256" key="6">
    <source>
        <dbReference type="ARBA" id="ARBA00029466"/>
    </source>
</evidence>
<dbReference type="InterPro" id="IPR004603">
    <property type="entry name" value="DNA_mismatch_endonuc_vsr"/>
</dbReference>
<dbReference type="Gene3D" id="3.40.960.10">
    <property type="entry name" value="VSR Endonuclease"/>
    <property type="match status" value="1"/>
</dbReference>
<keyword evidence="1" id="KW-0540">Nuclease</keyword>
<dbReference type="NCBIfam" id="TIGR00632">
    <property type="entry name" value="vsr"/>
    <property type="match status" value="1"/>
</dbReference>
<dbReference type="InterPro" id="IPR011335">
    <property type="entry name" value="Restrct_endonuc-II-like"/>
</dbReference>
<accession>A0A484HHI4</accession>